<evidence type="ECO:0000256" key="3">
    <source>
        <dbReference type="ARBA" id="ARBA00012824"/>
    </source>
</evidence>
<evidence type="ECO:0000256" key="5">
    <source>
        <dbReference type="ARBA" id="ARBA00041564"/>
    </source>
</evidence>
<dbReference type="InterPro" id="IPR015890">
    <property type="entry name" value="Chorismate_C"/>
</dbReference>
<dbReference type="PANTHER" id="PTHR42839:SF2">
    <property type="entry name" value="ISOCHORISMATE SYNTHASE ENTC"/>
    <property type="match status" value="1"/>
</dbReference>
<evidence type="ECO:0000256" key="4">
    <source>
        <dbReference type="ARBA" id="ARBA00023235"/>
    </source>
</evidence>
<dbReference type="Proteomes" id="UP000621266">
    <property type="component" value="Unassembled WGS sequence"/>
</dbReference>
<feature type="region of interest" description="Disordered" evidence="6">
    <location>
        <begin position="1"/>
        <end position="117"/>
    </location>
</feature>
<keyword evidence="4" id="KW-0413">Isomerase</keyword>
<accession>A0ABQ7FGS5</accession>
<evidence type="ECO:0000313" key="8">
    <source>
        <dbReference type="EMBL" id="KAF4406447.1"/>
    </source>
</evidence>
<dbReference type="EC" id="5.4.4.2" evidence="3"/>
<keyword evidence="9" id="KW-1185">Reference proteome</keyword>
<feature type="compositionally biased region" description="Low complexity" evidence="6">
    <location>
        <begin position="95"/>
        <end position="117"/>
    </location>
</feature>
<protein>
    <recommendedName>
        <fullName evidence="3">isochorismate synthase</fullName>
        <ecNumber evidence="3">5.4.4.2</ecNumber>
    </recommendedName>
    <alternativeName>
        <fullName evidence="5">Isochorismate mutase</fullName>
    </alternativeName>
</protein>
<evidence type="ECO:0000256" key="2">
    <source>
        <dbReference type="ARBA" id="ARBA00005297"/>
    </source>
</evidence>
<sequence length="504" mass="52029">MPGHRTAVHSPAPSHRLTIAQAHRRDSPPPPPTQTRLHEAGEQEQQVTTAHDAAATEAAGRRQTGTVPTTAAVPPGTGPAGTPATSPAPAGPGPGRAVGPAAARGPRAAADTARTAPASGVVGAATALLDAYAGGDSRFFASPTRTLLARGTRAVVPHDERPLPLRVTETLRAARAAAAGSPVVVGAVPFDHTAPAALTVPAGTSWAPPLAEDPLVALPAATPAATAWEVTPVPAPEVYGAAVTEAVRRMRREEFGKVVLARTLELESPRPLDIPAMLQRLARRDPSGYTFALPTGPGRTLLGASPELLVSRRGGRLVANPLAGSAPRSTDLAEDVRRAAALLESPKDLHEHAVVVDAVREALAPYCTALEVPERPTLVRTAAMWHLSTTVTGEIRDPAAASALELACALHPTPAVCGTPTDTARDVIAELEPFDRGFFTGVVGWQDAAGDGEWVVTIRCAEAEERSLRLYAGAGVVAASSAQAETDETAAKFRTFLHAVGADQ</sequence>
<evidence type="ECO:0000256" key="1">
    <source>
        <dbReference type="ARBA" id="ARBA00000799"/>
    </source>
</evidence>
<evidence type="ECO:0000256" key="6">
    <source>
        <dbReference type="SAM" id="MobiDB-lite"/>
    </source>
</evidence>
<evidence type="ECO:0000259" key="7">
    <source>
        <dbReference type="Pfam" id="PF00425"/>
    </source>
</evidence>
<name>A0ABQ7FGS5_9ACTN</name>
<dbReference type="InterPro" id="IPR005801">
    <property type="entry name" value="ADC_synthase"/>
</dbReference>
<dbReference type="Gene3D" id="3.60.120.10">
    <property type="entry name" value="Anthranilate synthase"/>
    <property type="match status" value="1"/>
</dbReference>
<comment type="catalytic activity">
    <reaction evidence="1">
        <text>chorismate = isochorismate</text>
        <dbReference type="Rhea" id="RHEA:18985"/>
        <dbReference type="ChEBI" id="CHEBI:29748"/>
        <dbReference type="ChEBI" id="CHEBI:29780"/>
        <dbReference type="EC" id="5.4.4.2"/>
    </reaction>
</comment>
<dbReference type="NCBIfam" id="TIGR00543">
    <property type="entry name" value="isochor_syn"/>
    <property type="match status" value="1"/>
</dbReference>
<dbReference type="NCBIfam" id="NF005380">
    <property type="entry name" value="PRK06923.1"/>
    <property type="match status" value="1"/>
</dbReference>
<reference evidence="8 9" key="1">
    <citation type="submission" date="2019-10" db="EMBL/GenBank/DDBJ databases">
        <title>Streptomyces tenebrisbrunneis sp.nov., an endogenous actinomycete isolated from of Lycium ruthenicum.</title>
        <authorList>
            <person name="Ma L."/>
        </authorList>
    </citation>
    <scope>NUCLEOTIDE SEQUENCE [LARGE SCALE GENOMIC DNA]</scope>
    <source>
        <strain evidence="8 9">TRM 66187</strain>
    </source>
</reference>
<comment type="caution">
    <text evidence="8">The sequence shown here is derived from an EMBL/GenBank/DDBJ whole genome shotgun (WGS) entry which is preliminary data.</text>
</comment>
<proteinExistence type="inferred from homology"/>
<feature type="compositionally biased region" description="Low complexity" evidence="6">
    <location>
        <begin position="48"/>
        <end position="88"/>
    </location>
</feature>
<dbReference type="InterPro" id="IPR004561">
    <property type="entry name" value="IsoChor_synthase"/>
</dbReference>
<dbReference type="SUPFAM" id="SSF56322">
    <property type="entry name" value="ADC synthase"/>
    <property type="match status" value="1"/>
</dbReference>
<evidence type="ECO:0000313" key="9">
    <source>
        <dbReference type="Proteomes" id="UP000621266"/>
    </source>
</evidence>
<feature type="domain" description="Chorismate-utilising enzyme C-terminal" evidence="7">
    <location>
        <begin position="237"/>
        <end position="492"/>
    </location>
</feature>
<dbReference type="EMBL" id="WHPN01000368">
    <property type="protein sequence ID" value="KAF4406447.1"/>
    <property type="molecule type" value="Genomic_DNA"/>
</dbReference>
<gene>
    <name evidence="8" type="primary">dhbC</name>
    <name evidence="8" type="ORF">GCU69_24975</name>
</gene>
<comment type="similarity">
    <text evidence="2">Belongs to the isochorismate synthase family.</text>
</comment>
<organism evidence="8 9">
    <name type="scientific">Streptomyces lycii</name>
    <dbReference type="NCBI Taxonomy" id="2654337"/>
    <lineage>
        <taxon>Bacteria</taxon>
        <taxon>Bacillati</taxon>
        <taxon>Actinomycetota</taxon>
        <taxon>Actinomycetes</taxon>
        <taxon>Kitasatosporales</taxon>
        <taxon>Streptomycetaceae</taxon>
        <taxon>Streptomyces</taxon>
    </lineage>
</organism>
<dbReference type="PANTHER" id="PTHR42839">
    <property type="entry name" value="ISOCHORISMATE SYNTHASE ENTC"/>
    <property type="match status" value="1"/>
</dbReference>
<dbReference type="Pfam" id="PF00425">
    <property type="entry name" value="Chorismate_bind"/>
    <property type="match status" value="1"/>
</dbReference>